<proteinExistence type="predicted"/>
<name>A0AAF0KGJ3_9HYPH</name>
<protein>
    <submittedName>
        <fullName evidence="1">Uncharacterized protein</fullName>
    </submittedName>
</protein>
<reference evidence="1" key="1">
    <citation type="submission" date="2023-05" db="EMBL/GenBank/DDBJ databases">
        <title>Complete genome sequence of Agrobacterium larrymoorei CFBP5477.</title>
        <authorList>
            <person name="Yen H.-C."/>
            <person name="Chou L."/>
            <person name="Lin Y.-C."/>
            <person name="Lai E.-M."/>
            <person name="Kuo C.-H."/>
        </authorList>
    </citation>
    <scope>NUCLEOTIDE SEQUENCE</scope>
    <source>
        <strain evidence="1">CFBP5477</strain>
    </source>
</reference>
<evidence type="ECO:0000313" key="2">
    <source>
        <dbReference type="Proteomes" id="UP000298664"/>
    </source>
</evidence>
<dbReference type="EMBL" id="CP124734">
    <property type="protein sequence ID" value="WHA43257.1"/>
    <property type="molecule type" value="Genomic_DNA"/>
</dbReference>
<dbReference type="AlphaFoldDB" id="A0AAF0KGJ3"/>
<evidence type="ECO:0000313" key="1">
    <source>
        <dbReference type="EMBL" id="WHA43257.1"/>
    </source>
</evidence>
<accession>A0AAF0KGJ3</accession>
<dbReference type="Proteomes" id="UP000298664">
    <property type="component" value="Chromosome Linear"/>
</dbReference>
<organism evidence="1 2">
    <name type="scientific">Agrobacterium larrymoorei</name>
    <dbReference type="NCBI Taxonomy" id="160699"/>
    <lineage>
        <taxon>Bacteria</taxon>
        <taxon>Pseudomonadati</taxon>
        <taxon>Pseudomonadota</taxon>
        <taxon>Alphaproteobacteria</taxon>
        <taxon>Hyphomicrobiales</taxon>
        <taxon>Rhizobiaceae</taxon>
        <taxon>Rhizobium/Agrobacterium group</taxon>
        <taxon>Agrobacterium</taxon>
    </lineage>
</organism>
<gene>
    <name evidence="1" type="ORF">CFBP5477_018600</name>
</gene>
<sequence length="224" mass="25745">MTSRITNIIKVADKKCLSLIQQEPEGNTISHRNMRMLWTICQGLVSRPKPLKPTVPLIIEEGIAKYGEEIFPMRSTIYNDYPDIPRIWREAHVSIMDIKSIDPMSRKDVDKIDTSIMSEGDRYNFLEIRRLLEETEQQNAALRAIVRRTGPDEESPRLDAIVDGLNVWVDRMDRLGFGLDEVSLHVTGKTRPGTIIMDADLFKDIKTYVDDQLQSRKSRRSTDG</sequence>
<dbReference type="RefSeq" id="WP_137395202.1">
    <property type="nucleotide sequence ID" value="NZ_CP124734.1"/>
</dbReference>